<name>I1BYR8_RHIO9</name>
<dbReference type="EMBL" id="CH476735">
    <property type="protein sequence ID" value="EIE81348.1"/>
    <property type="molecule type" value="Genomic_DNA"/>
</dbReference>
<dbReference type="RefSeq" id="XP_067516744.1">
    <property type="nucleotide sequence ID" value="XM_067660643.1"/>
</dbReference>
<keyword evidence="3" id="KW-1185">Reference proteome</keyword>
<gene>
    <name evidence="2" type="ORF">RO3G_06053</name>
</gene>
<reference evidence="2 3" key="1">
    <citation type="journal article" date="2009" name="PLoS Genet.">
        <title>Genomic analysis of the basal lineage fungus Rhizopus oryzae reveals a whole-genome duplication.</title>
        <authorList>
            <person name="Ma L.-J."/>
            <person name="Ibrahim A.S."/>
            <person name="Skory C."/>
            <person name="Grabherr M.G."/>
            <person name="Burger G."/>
            <person name="Butler M."/>
            <person name="Elias M."/>
            <person name="Idnurm A."/>
            <person name="Lang B.F."/>
            <person name="Sone T."/>
            <person name="Abe A."/>
            <person name="Calvo S.E."/>
            <person name="Corrochano L.M."/>
            <person name="Engels R."/>
            <person name="Fu J."/>
            <person name="Hansberg W."/>
            <person name="Kim J.-M."/>
            <person name="Kodira C.D."/>
            <person name="Koehrsen M.J."/>
            <person name="Liu B."/>
            <person name="Miranda-Saavedra D."/>
            <person name="O'Leary S."/>
            <person name="Ortiz-Castellanos L."/>
            <person name="Poulter R."/>
            <person name="Rodriguez-Romero J."/>
            <person name="Ruiz-Herrera J."/>
            <person name="Shen Y.-Q."/>
            <person name="Zeng Q."/>
            <person name="Galagan J."/>
            <person name="Birren B.W."/>
            <person name="Cuomo C.A."/>
            <person name="Wickes B.L."/>
        </authorList>
    </citation>
    <scope>NUCLEOTIDE SEQUENCE [LARGE SCALE GENOMIC DNA]</scope>
    <source>
        <strain evidence="3">RA 99-880 / ATCC MYA-4621 / FGSC 9543 / NRRL 43880</strain>
    </source>
</reference>
<evidence type="ECO:0000313" key="3">
    <source>
        <dbReference type="Proteomes" id="UP000009138"/>
    </source>
</evidence>
<dbReference type="OrthoDB" id="2271947at2759"/>
<evidence type="ECO:0000313" key="2">
    <source>
        <dbReference type="EMBL" id="EIE81348.1"/>
    </source>
</evidence>
<evidence type="ECO:0000256" key="1">
    <source>
        <dbReference type="SAM" id="MobiDB-lite"/>
    </source>
</evidence>
<accession>I1BYR8</accession>
<dbReference type="GeneID" id="93613024"/>
<dbReference type="AlphaFoldDB" id="I1BYR8"/>
<feature type="compositionally biased region" description="Acidic residues" evidence="1">
    <location>
        <begin position="103"/>
        <end position="115"/>
    </location>
</feature>
<protein>
    <submittedName>
        <fullName evidence="2">Uncharacterized protein</fullName>
    </submittedName>
</protein>
<sequence>MNFDETGLYYQQPPRRTICSESLGDLKKKRTICDFDLVKYLTSTLPLEEEIVAKLNGTIPNSPGNFDNKFTVVSQLNLEADESEMIVCYTTSTTNNEGTAEGNVDETEENDNTEQDEQRVDIVECKKWLREAYETILMHEVPLDDLDRKLHRRIQMRLADSCAELSESKEQTDLRSYFTNGGAEGNTDNMMDEILIEQFRLSKLRLYHSDTYKLLNILRCMQWDRAKIVGLSRKYEIKTKNVLAMDFIGSSGYMHTLEKKEGVYVASLIEEITLPTNKSQIKHVLKTVNALFTFKVRLFRCFFNSQNSSSSNLKESHDKTGCRSWGRYGKCGGRRTSRPLTNFESGDSNKPFKTCEICRHRQTPVLIDQDAITDREEFPSLYPNIDVIEFDGAEHQFATLKYEGYIRCEELADLAENDTIENIEGFKLIAKDHVSLVELCDGYAFYLKDIGTPELQRKVKFSTYCTQDNRIQR</sequence>
<organism evidence="2 3">
    <name type="scientific">Rhizopus delemar (strain RA 99-880 / ATCC MYA-4621 / FGSC 9543 / NRRL 43880)</name>
    <name type="common">Mucormycosis agent</name>
    <name type="synonym">Rhizopus arrhizus var. delemar</name>
    <dbReference type="NCBI Taxonomy" id="246409"/>
    <lineage>
        <taxon>Eukaryota</taxon>
        <taxon>Fungi</taxon>
        <taxon>Fungi incertae sedis</taxon>
        <taxon>Mucoromycota</taxon>
        <taxon>Mucoromycotina</taxon>
        <taxon>Mucoromycetes</taxon>
        <taxon>Mucorales</taxon>
        <taxon>Mucorineae</taxon>
        <taxon>Rhizopodaceae</taxon>
        <taxon>Rhizopus</taxon>
    </lineage>
</organism>
<dbReference type="InParanoid" id="I1BYR8"/>
<dbReference type="VEuPathDB" id="FungiDB:RO3G_06053"/>
<proteinExistence type="predicted"/>
<dbReference type="Proteomes" id="UP000009138">
    <property type="component" value="Unassembled WGS sequence"/>
</dbReference>
<feature type="region of interest" description="Disordered" evidence="1">
    <location>
        <begin position="92"/>
        <end position="117"/>
    </location>
</feature>